<accession>A0A232FB35</accession>
<evidence type="ECO:0000313" key="2">
    <source>
        <dbReference type="Proteomes" id="UP000215335"/>
    </source>
</evidence>
<evidence type="ECO:0000313" key="1">
    <source>
        <dbReference type="EMBL" id="OXU27865.1"/>
    </source>
</evidence>
<evidence type="ECO:0008006" key="3">
    <source>
        <dbReference type="Google" id="ProtNLM"/>
    </source>
</evidence>
<sequence length="239" mass="27570">MVKRINISETGQALSNVVNESIGLAREKYNLIAFAVISDNASNMVVMGNINPDLESQLLDLGGSRIVLISETRWSSHRDAFRRVLRNLQQMRQVAQNQGGNMIISNESYNLLFDPEFEMLLQDHLLVLDPVCELINVCQKSDCDIATATKLWLRLKFSVENENYQNTLNQRKNKVMNCFGLSAKFLHPVYQGQHFSRNQGYQNLINQFFEQNLTTEGLRELDLFKRKEAIFEKLFAKNY</sequence>
<name>A0A232FB35_9HYME</name>
<proteinExistence type="predicted"/>
<dbReference type="SUPFAM" id="SSF53098">
    <property type="entry name" value="Ribonuclease H-like"/>
    <property type="match status" value="1"/>
</dbReference>
<dbReference type="EMBL" id="NNAY01000527">
    <property type="protein sequence ID" value="OXU27865.1"/>
    <property type="molecule type" value="Genomic_DNA"/>
</dbReference>
<comment type="caution">
    <text evidence="1">The sequence shown here is derived from an EMBL/GenBank/DDBJ whole genome shotgun (WGS) entry which is preliminary data.</text>
</comment>
<dbReference type="Proteomes" id="UP000215335">
    <property type="component" value="Unassembled WGS sequence"/>
</dbReference>
<keyword evidence="2" id="KW-1185">Reference proteome</keyword>
<gene>
    <name evidence="1" type="ORF">TSAR_005625</name>
</gene>
<organism evidence="1 2">
    <name type="scientific">Trichomalopsis sarcophagae</name>
    <dbReference type="NCBI Taxonomy" id="543379"/>
    <lineage>
        <taxon>Eukaryota</taxon>
        <taxon>Metazoa</taxon>
        <taxon>Ecdysozoa</taxon>
        <taxon>Arthropoda</taxon>
        <taxon>Hexapoda</taxon>
        <taxon>Insecta</taxon>
        <taxon>Pterygota</taxon>
        <taxon>Neoptera</taxon>
        <taxon>Endopterygota</taxon>
        <taxon>Hymenoptera</taxon>
        <taxon>Apocrita</taxon>
        <taxon>Proctotrupomorpha</taxon>
        <taxon>Chalcidoidea</taxon>
        <taxon>Pteromalidae</taxon>
        <taxon>Pteromalinae</taxon>
        <taxon>Trichomalopsis</taxon>
    </lineage>
</organism>
<dbReference type="STRING" id="543379.A0A232FB35"/>
<reference evidence="1 2" key="1">
    <citation type="journal article" date="2017" name="Curr. Biol.">
        <title>The Evolution of Venom by Co-option of Single-Copy Genes.</title>
        <authorList>
            <person name="Martinson E.O."/>
            <person name="Mrinalini"/>
            <person name="Kelkar Y.D."/>
            <person name="Chang C.H."/>
            <person name="Werren J.H."/>
        </authorList>
    </citation>
    <scope>NUCLEOTIDE SEQUENCE [LARGE SCALE GENOMIC DNA]</scope>
    <source>
        <strain evidence="1 2">Alberta</strain>
        <tissue evidence="1">Whole body</tissue>
    </source>
</reference>
<dbReference type="AlphaFoldDB" id="A0A232FB35"/>
<dbReference type="InterPro" id="IPR012337">
    <property type="entry name" value="RNaseH-like_sf"/>
</dbReference>
<protein>
    <recommendedName>
        <fullName evidence="3">DUF659 domain-containing protein</fullName>
    </recommendedName>
</protein>